<evidence type="ECO:0000256" key="1">
    <source>
        <dbReference type="ARBA" id="ARBA00004123"/>
    </source>
</evidence>
<dbReference type="InterPro" id="IPR016135">
    <property type="entry name" value="UBQ-conjugating_enzyme/RWD"/>
</dbReference>
<feature type="compositionally biased region" description="Low complexity" evidence="15">
    <location>
        <begin position="222"/>
        <end position="231"/>
    </location>
</feature>
<keyword evidence="10" id="KW-0539">Nucleus</keyword>
<dbReference type="SMART" id="SM00212">
    <property type="entry name" value="UBCc"/>
    <property type="match status" value="1"/>
</dbReference>
<dbReference type="Pfam" id="PF00179">
    <property type="entry name" value="UQ_con"/>
    <property type="match status" value="1"/>
</dbReference>
<keyword evidence="6" id="KW-0053">Apoptosis</keyword>
<dbReference type="GO" id="GO:0004869">
    <property type="term" value="F:cysteine-type endopeptidase inhibitor activity"/>
    <property type="evidence" value="ECO:0007669"/>
    <property type="project" value="TreeGrafter"/>
</dbReference>
<dbReference type="AlphaFoldDB" id="A0A0G4HYP7"/>
<dbReference type="Gene3D" id="3.10.110.10">
    <property type="entry name" value="Ubiquitin Conjugating Enzyme"/>
    <property type="match status" value="1"/>
</dbReference>
<feature type="region of interest" description="Disordered" evidence="15">
    <location>
        <begin position="286"/>
        <end position="310"/>
    </location>
</feature>
<reference evidence="17" key="1">
    <citation type="submission" date="2014-11" db="EMBL/GenBank/DDBJ databases">
        <authorList>
            <person name="Otto D Thomas"/>
            <person name="Naeem Raeece"/>
        </authorList>
    </citation>
    <scope>NUCLEOTIDE SEQUENCE</scope>
</reference>
<keyword evidence="9" id="KW-0067">ATP-binding</keyword>
<name>A0A0G4HYP7_9ALVE</name>
<dbReference type="CDD" id="cd23809">
    <property type="entry name" value="UBCc_UBE2Z"/>
    <property type="match status" value="1"/>
</dbReference>
<dbReference type="EMBL" id="CDMZ01004420">
    <property type="protein sequence ID" value="CEM49685.1"/>
    <property type="molecule type" value="Genomic_DNA"/>
</dbReference>
<sequence length="354" mass="39070">MFTPASLSKQGQANPDFWDPVKNFDRTLSPYSLRRFQSDMKEVRLRPLPGIFVCPDESVASIAHALLIGPEDTPYAGGFFHFLVNAPDNYPHEPPRVKLLTTDGNSVRFNPNLYANGKVCLSILNTWSGPAWTAVQTVGSVLLSIQSLMNSKPLHNEPGFENEERHPGDAERYNEIIRHETLRVAVCGMVETALKEIEEEQKESQDGQREMTETKTEPGQNSAPAANSASAGAAPAAVGASSSSATAAAAATGAPAPSPTPRLRLPGTLRQLMVDYFKPSLSLYEEQARKGRDSRVEGRRMEDPFEDPRGKFEYAKILQRLQALRERLGVPEGEEEDEDDEDEEDEDLEGEESK</sequence>
<accession>A0A0G4HYP7</accession>
<proteinExistence type="predicted"/>
<keyword evidence="7" id="KW-0547">Nucleotide-binding</keyword>
<evidence type="ECO:0000256" key="5">
    <source>
        <dbReference type="ARBA" id="ARBA00022679"/>
    </source>
</evidence>
<dbReference type="VEuPathDB" id="CryptoDB:Cvel_9543"/>
<evidence type="ECO:0000256" key="13">
    <source>
        <dbReference type="ARBA" id="ARBA00042316"/>
    </source>
</evidence>
<evidence type="ECO:0000256" key="11">
    <source>
        <dbReference type="ARBA" id="ARBA00039894"/>
    </source>
</evidence>
<evidence type="ECO:0000256" key="15">
    <source>
        <dbReference type="SAM" id="MobiDB-lite"/>
    </source>
</evidence>
<organism evidence="17">
    <name type="scientific">Chromera velia CCMP2878</name>
    <dbReference type="NCBI Taxonomy" id="1169474"/>
    <lineage>
        <taxon>Eukaryota</taxon>
        <taxon>Sar</taxon>
        <taxon>Alveolata</taxon>
        <taxon>Colpodellida</taxon>
        <taxon>Chromeraceae</taxon>
        <taxon>Chromera</taxon>
    </lineage>
</organism>
<gene>
    <name evidence="17" type="ORF">Cvel_9543</name>
</gene>
<feature type="compositionally biased region" description="Basic and acidic residues" evidence="15">
    <location>
        <begin position="202"/>
        <end position="216"/>
    </location>
</feature>
<evidence type="ECO:0000256" key="10">
    <source>
        <dbReference type="ARBA" id="ARBA00023242"/>
    </source>
</evidence>
<evidence type="ECO:0000256" key="2">
    <source>
        <dbReference type="ARBA" id="ARBA00004496"/>
    </source>
</evidence>
<dbReference type="PANTHER" id="PTHR46116:SF26">
    <property type="entry name" value="UBIQUITIN-CONJUGATING ENZYME E2 Z"/>
    <property type="match status" value="1"/>
</dbReference>
<evidence type="ECO:0000256" key="14">
    <source>
        <dbReference type="ARBA" id="ARBA00042401"/>
    </source>
</evidence>
<evidence type="ECO:0000313" key="17">
    <source>
        <dbReference type="EMBL" id="CEM49685.1"/>
    </source>
</evidence>
<dbReference type="GO" id="GO:0005737">
    <property type="term" value="C:cytoplasm"/>
    <property type="evidence" value="ECO:0007669"/>
    <property type="project" value="UniProtKB-SubCell"/>
</dbReference>
<dbReference type="SUPFAM" id="SSF54495">
    <property type="entry name" value="UBC-like"/>
    <property type="match status" value="1"/>
</dbReference>
<evidence type="ECO:0000256" key="6">
    <source>
        <dbReference type="ARBA" id="ARBA00022703"/>
    </source>
</evidence>
<feature type="region of interest" description="Disordered" evidence="15">
    <location>
        <begin position="198"/>
        <end position="231"/>
    </location>
</feature>
<evidence type="ECO:0000256" key="12">
    <source>
        <dbReference type="ARBA" id="ARBA00041798"/>
    </source>
</evidence>
<dbReference type="GO" id="GO:0005634">
    <property type="term" value="C:nucleus"/>
    <property type="evidence" value="ECO:0007669"/>
    <property type="project" value="UniProtKB-SubCell"/>
</dbReference>
<evidence type="ECO:0000256" key="9">
    <source>
        <dbReference type="ARBA" id="ARBA00022840"/>
    </source>
</evidence>
<feature type="compositionally biased region" description="Acidic residues" evidence="15">
    <location>
        <begin position="332"/>
        <end position="354"/>
    </location>
</feature>
<feature type="region of interest" description="Disordered" evidence="15">
    <location>
        <begin position="325"/>
        <end position="354"/>
    </location>
</feature>
<comment type="subcellular location">
    <subcellularLocation>
        <location evidence="2">Cytoplasm</location>
    </subcellularLocation>
    <subcellularLocation>
        <location evidence="1">Nucleus</location>
    </subcellularLocation>
</comment>
<keyword evidence="5" id="KW-0808">Transferase</keyword>
<dbReference type="PANTHER" id="PTHR46116">
    <property type="entry name" value="(E3-INDEPENDENT) E2 UBIQUITIN-CONJUGATING ENZYME"/>
    <property type="match status" value="1"/>
</dbReference>
<dbReference type="PhylomeDB" id="A0A0G4HYP7"/>
<keyword evidence="4" id="KW-0963">Cytoplasm</keyword>
<keyword evidence="8" id="KW-0833">Ubl conjugation pathway</keyword>
<dbReference type="GO" id="GO:0005524">
    <property type="term" value="F:ATP binding"/>
    <property type="evidence" value="ECO:0007669"/>
    <property type="project" value="UniProtKB-KW"/>
</dbReference>
<dbReference type="EC" id="2.3.2.23" evidence="3"/>
<feature type="domain" description="UBC core" evidence="16">
    <location>
        <begin position="31"/>
        <end position="186"/>
    </location>
</feature>
<evidence type="ECO:0000259" key="16">
    <source>
        <dbReference type="PROSITE" id="PS50127"/>
    </source>
</evidence>
<evidence type="ECO:0000256" key="7">
    <source>
        <dbReference type="ARBA" id="ARBA00022741"/>
    </source>
</evidence>
<evidence type="ECO:0000256" key="3">
    <source>
        <dbReference type="ARBA" id="ARBA00012486"/>
    </source>
</evidence>
<evidence type="ECO:0000256" key="4">
    <source>
        <dbReference type="ARBA" id="ARBA00022490"/>
    </source>
</evidence>
<dbReference type="GO" id="GO:0061631">
    <property type="term" value="F:ubiquitin conjugating enzyme activity"/>
    <property type="evidence" value="ECO:0007669"/>
    <property type="project" value="UniProtKB-EC"/>
</dbReference>
<dbReference type="InterPro" id="IPR000608">
    <property type="entry name" value="UBC"/>
</dbReference>
<protein>
    <recommendedName>
        <fullName evidence="11">Ubiquitin-conjugating enzyme E2 Z</fullName>
        <ecNumber evidence="3">2.3.2.23</ecNumber>
    </recommendedName>
    <alternativeName>
        <fullName evidence="12">E2 ubiquitin-conjugating enzyme Z</fullName>
    </alternativeName>
    <alternativeName>
        <fullName evidence="14">Ubiquitin carrier protein Z</fullName>
    </alternativeName>
    <alternativeName>
        <fullName evidence="13">Ubiquitin-protein ligase Z</fullName>
    </alternativeName>
</protein>
<evidence type="ECO:0000256" key="8">
    <source>
        <dbReference type="ARBA" id="ARBA00022786"/>
    </source>
</evidence>
<dbReference type="PROSITE" id="PS50127">
    <property type="entry name" value="UBC_2"/>
    <property type="match status" value="1"/>
</dbReference>